<feature type="non-terminal residue" evidence="1">
    <location>
        <position position="242"/>
    </location>
</feature>
<dbReference type="Proteomes" id="UP001152795">
    <property type="component" value="Unassembled WGS sequence"/>
</dbReference>
<dbReference type="Gene3D" id="3.30.70.1820">
    <property type="entry name" value="L1 transposable element, RRM domain"/>
    <property type="match status" value="1"/>
</dbReference>
<dbReference type="OrthoDB" id="7482633at2759"/>
<dbReference type="InterPro" id="IPR004244">
    <property type="entry name" value="Transposase_22"/>
</dbReference>
<keyword evidence="2" id="KW-1185">Reference proteome</keyword>
<protein>
    <submittedName>
        <fullName evidence="1">Uncharacterized protein</fullName>
    </submittedName>
</protein>
<accession>A0A7D9HJL3</accession>
<evidence type="ECO:0000313" key="2">
    <source>
        <dbReference type="Proteomes" id="UP001152795"/>
    </source>
</evidence>
<dbReference type="PANTHER" id="PTHR11505">
    <property type="entry name" value="L1 TRANSPOSABLE ELEMENT-RELATED"/>
    <property type="match status" value="1"/>
</dbReference>
<name>A0A7D9HJL3_PARCT</name>
<proteinExistence type="predicted"/>
<reference evidence="1" key="1">
    <citation type="submission" date="2020-04" db="EMBL/GenBank/DDBJ databases">
        <authorList>
            <person name="Alioto T."/>
            <person name="Alioto T."/>
            <person name="Gomez Garrido J."/>
        </authorList>
    </citation>
    <scope>NUCLEOTIDE SEQUENCE</scope>
    <source>
        <strain evidence="1">A484AB</strain>
    </source>
</reference>
<dbReference type="EMBL" id="CACRXK020000872">
    <property type="protein sequence ID" value="CAB3985439.1"/>
    <property type="molecule type" value="Genomic_DNA"/>
</dbReference>
<evidence type="ECO:0000313" key="1">
    <source>
        <dbReference type="EMBL" id="CAB3985439.1"/>
    </source>
</evidence>
<comment type="caution">
    <text evidence="1">The sequence shown here is derived from an EMBL/GenBank/DDBJ whole genome shotgun (WGS) entry which is preliminary data.</text>
</comment>
<sequence length="242" mass="27177">MAAAAKLKKQIEDLIVSDSSVVKAIANAVSSLIVETIRNDTEIINTIASNITSNDEFSKAVMNKFMEKAKPMKQEIYESLSFDNNDLSLKVKGLEESYNQLKLSNETLHLGIDNLEQYGRRNCLLFHGVKEQEGAATRSQAENTDVIVVGIMKEKLGLEISEADLDRSHRLGRKVPNVQSRPRPRPIIVKFLSHNIRSQVYRNKRKLKGLALGISESLTKKRAELYSTVSRHPNVSSVWTND</sequence>
<organism evidence="1 2">
    <name type="scientific">Paramuricea clavata</name>
    <name type="common">Red gorgonian</name>
    <name type="synonym">Violescent sea-whip</name>
    <dbReference type="NCBI Taxonomy" id="317549"/>
    <lineage>
        <taxon>Eukaryota</taxon>
        <taxon>Metazoa</taxon>
        <taxon>Cnidaria</taxon>
        <taxon>Anthozoa</taxon>
        <taxon>Octocorallia</taxon>
        <taxon>Malacalcyonacea</taxon>
        <taxon>Plexauridae</taxon>
        <taxon>Paramuricea</taxon>
    </lineage>
</organism>
<gene>
    <name evidence="1" type="ORF">PACLA_8A080325</name>
</gene>
<dbReference type="AlphaFoldDB" id="A0A7D9HJL3"/>